<keyword evidence="3" id="KW-1185">Reference proteome</keyword>
<gene>
    <name evidence="2" type="ORF">GCM10011499_23760</name>
</gene>
<sequence>MGTLRELVTRGDAETPIDLSENFVPLNMSAIGPPHPARNSAQHADATGKSPLEDLRNTNERKLIQPDLSVKLV</sequence>
<evidence type="ECO:0000256" key="1">
    <source>
        <dbReference type="SAM" id="MobiDB-lite"/>
    </source>
</evidence>
<dbReference type="AlphaFoldDB" id="A0A916RCL2"/>
<feature type="region of interest" description="Disordered" evidence="1">
    <location>
        <begin position="28"/>
        <end position="60"/>
    </location>
</feature>
<accession>A0A916RCL2</accession>
<name>A0A916RCL2_9HYPH</name>
<dbReference type="Proteomes" id="UP000596977">
    <property type="component" value="Unassembled WGS sequence"/>
</dbReference>
<organism evidence="2 3">
    <name type="scientific">Pelagibacterium lentulum</name>
    <dbReference type="NCBI Taxonomy" id="2029865"/>
    <lineage>
        <taxon>Bacteria</taxon>
        <taxon>Pseudomonadati</taxon>
        <taxon>Pseudomonadota</taxon>
        <taxon>Alphaproteobacteria</taxon>
        <taxon>Hyphomicrobiales</taxon>
        <taxon>Devosiaceae</taxon>
        <taxon>Pelagibacterium</taxon>
    </lineage>
</organism>
<dbReference type="EMBL" id="BMKB01000003">
    <property type="protein sequence ID" value="GGA52893.1"/>
    <property type="molecule type" value="Genomic_DNA"/>
</dbReference>
<evidence type="ECO:0000313" key="3">
    <source>
        <dbReference type="Proteomes" id="UP000596977"/>
    </source>
</evidence>
<proteinExistence type="predicted"/>
<evidence type="ECO:0000313" key="2">
    <source>
        <dbReference type="EMBL" id="GGA52893.1"/>
    </source>
</evidence>
<protein>
    <submittedName>
        <fullName evidence="2">Uncharacterized protein</fullName>
    </submittedName>
</protein>
<feature type="compositionally biased region" description="Basic and acidic residues" evidence="1">
    <location>
        <begin position="51"/>
        <end position="60"/>
    </location>
</feature>
<comment type="caution">
    <text evidence="2">The sequence shown here is derived from an EMBL/GenBank/DDBJ whole genome shotgun (WGS) entry which is preliminary data.</text>
</comment>
<reference evidence="2 3" key="1">
    <citation type="journal article" date="2014" name="Int. J. Syst. Evol. Microbiol.">
        <title>Complete genome sequence of Corynebacterium casei LMG S-19264T (=DSM 44701T), isolated from a smear-ripened cheese.</title>
        <authorList>
            <consortium name="US DOE Joint Genome Institute (JGI-PGF)"/>
            <person name="Walter F."/>
            <person name="Albersmeier A."/>
            <person name="Kalinowski J."/>
            <person name="Ruckert C."/>
        </authorList>
    </citation>
    <scope>NUCLEOTIDE SEQUENCE [LARGE SCALE GENOMIC DNA]</scope>
    <source>
        <strain evidence="2 3">CGMCC 1.15896</strain>
    </source>
</reference>